<protein>
    <submittedName>
        <fullName evidence="1">Uncharacterized protein</fullName>
    </submittedName>
</protein>
<organism evidence="1">
    <name type="scientific">Octopus bimaculoides</name>
    <name type="common">California two-spotted octopus</name>
    <dbReference type="NCBI Taxonomy" id="37653"/>
    <lineage>
        <taxon>Eukaryota</taxon>
        <taxon>Metazoa</taxon>
        <taxon>Spiralia</taxon>
        <taxon>Lophotrochozoa</taxon>
        <taxon>Mollusca</taxon>
        <taxon>Cephalopoda</taxon>
        <taxon>Coleoidea</taxon>
        <taxon>Octopodiformes</taxon>
        <taxon>Octopoda</taxon>
        <taxon>Incirrata</taxon>
        <taxon>Octopodidae</taxon>
        <taxon>Octopus</taxon>
    </lineage>
</organism>
<sequence length="76" mass="9178">MIFFFFIYREITMIMNEQTSLLFNGYLQAVVLWHCVDRGKEGKEKKTKTLNHLLQTELVPKYIRLYHFMCKLDGIM</sequence>
<proteinExistence type="predicted"/>
<reference evidence="1" key="1">
    <citation type="submission" date="2015-07" db="EMBL/GenBank/DDBJ databases">
        <title>MeaNS - Measles Nucleotide Surveillance Program.</title>
        <authorList>
            <person name="Tran T."/>
            <person name="Druce J."/>
        </authorList>
    </citation>
    <scope>NUCLEOTIDE SEQUENCE</scope>
    <source>
        <strain evidence="1">UCB-OBI-ISO-001</strain>
        <tissue evidence="1">Gonad</tissue>
    </source>
</reference>
<name>A0A0L8I0R5_OCTBM</name>
<dbReference type="AlphaFoldDB" id="A0A0L8I0R5"/>
<accession>A0A0L8I0R5</accession>
<dbReference type="EMBL" id="KQ416810">
    <property type="protein sequence ID" value="KOF95103.1"/>
    <property type="molecule type" value="Genomic_DNA"/>
</dbReference>
<evidence type="ECO:0000313" key="1">
    <source>
        <dbReference type="EMBL" id="KOF95103.1"/>
    </source>
</evidence>
<gene>
    <name evidence="1" type="ORF">OCBIM_22039641mg</name>
</gene>